<protein>
    <submittedName>
        <fullName evidence="1">Uncharacterized protein</fullName>
    </submittedName>
</protein>
<accession>A0ABT0U3J5</accession>
<organism evidence="1 2">
    <name type="scientific">Aporhodopirellula aestuarii</name>
    <dbReference type="NCBI Taxonomy" id="2950107"/>
    <lineage>
        <taxon>Bacteria</taxon>
        <taxon>Pseudomonadati</taxon>
        <taxon>Planctomycetota</taxon>
        <taxon>Planctomycetia</taxon>
        <taxon>Pirellulales</taxon>
        <taxon>Pirellulaceae</taxon>
        <taxon>Aporhodopirellula</taxon>
    </lineage>
</organism>
<name>A0ABT0U3J5_9BACT</name>
<proteinExistence type="predicted"/>
<dbReference type="Proteomes" id="UP001202961">
    <property type="component" value="Unassembled WGS sequence"/>
</dbReference>
<reference evidence="1 2" key="1">
    <citation type="journal article" date="2022" name="Syst. Appl. Microbiol.">
        <title>Rhodopirellula aestuarii sp. nov., a novel member of the genus Rhodopirellula isolated from brackish sediments collected in the Tagus River estuary, Portugal.</title>
        <authorList>
            <person name="Vitorino I.R."/>
            <person name="Klimek D."/>
            <person name="Calusinska M."/>
            <person name="Lobo-da-Cunha A."/>
            <person name="Vasconcelos V."/>
            <person name="Lage O.M."/>
        </authorList>
    </citation>
    <scope>NUCLEOTIDE SEQUENCE [LARGE SCALE GENOMIC DNA]</scope>
    <source>
        <strain evidence="1 2">ICT_H3.1</strain>
    </source>
</reference>
<evidence type="ECO:0000313" key="1">
    <source>
        <dbReference type="EMBL" id="MCM2371418.1"/>
    </source>
</evidence>
<dbReference type="RefSeq" id="WP_250929050.1">
    <property type="nucleotide sequence ID" value="NZ_JAMQBK010000031.1"/>
</dbReference>
<dbReference type="EMBL" id="JAMQBK010000031">
    <property type="protein sequence ID" value="MCM2371418.1"/>
    <property type="molecule type" value="Genomic_DNA"/>
</dbReference>
<sequence>MANPADAKRDVTAAQLANRIAGNLANRWLGDPAAITRELKRLTGSRAGWIPALATSITQ</sequence>
<evidence type="ECO:0000313" key="2">
    <source>
        <dbReference type="Proteomes" id="UP001202961"/>
    </source>
</evidence>
<keyword evidence="2" id="KW-1185">Reference proteome</keyword>
<gene>
    <name evidence="1" type="ORF">NB063_12465</name>
</gene>
<comment type="caution">
    <text evidence="1">The sequence shown here is derived from an EMBL/GenBank/DDBJ whole genome shotgun (WGS) entry which is preliminary data.</text>
</comment>